<dbReference type="PANTHER" id="PTHR24007">
    <property type="entry name" value="BRCA1-ASSOCIATED PROTEIN"/>
    <property type="match status" value="1"/>
</dbReference>
<dbReference type="InterPro" id="IPR036249">
    <property type="entry name" value="Thioredoxin-like_sf"/>
</dbReference>
<dbReference type="Gene3D" id="1.20.1260.10">
    <property type="match status" value="1"/>
</dbReference>
<evidence type="ECO:0000313" key="3">
    <source>
        <dbReference type="Proteomes" id="UP001206925"/>
    </source>
</evidence>
<dbReference type="Pfam" id="PF07576">
    <property type="entry name" value="BRAP2"/>
    <property type="match status" value="1"/>
</dbReference>
<reference evidence="2" key="1">
    <citation type="submission" date="2022-06" db="EMBL/GenBank/DDBJ databases">
        <title>Uncovering the hologenomic basis of an extraordinary plant invasion.</title>
        <authorList>
            <person name="Bieker V.C."/>
            <person name="Martin M.D."/>
            <person name="Gilbert T."/>
            <person name="Hodgins K."/>
            <person name="Battlay P."/>
            <person name="Petersen B."/>
            <person name="Wilson J."/>
        </authorList>
    </citation>
    <scope>NUCLEOTIDE SEQUENCE</scope>
    <source>
        <strain evidence="2">AA19_3_7</strain>
        <tissue evidence="2">Leaf</tissue>
    </source>
</reference>
<dbReference type="Gene3D" id="3.40.30.10">
    <property type="entry name" value="Glutaredoxin"/>
    <property type="match status" value="1"/>
</dbReference>
<dbReference type="GO" id="GO:0061630">
    <property type="term" value="F:ubiquitin protein ligase activity"/>
    <property type="evidence" value="ECO:0007669"/>
    <property type="project" value="TreeGrafter"/>
</dbReference>
<accession>A0AAD5C3W1</accession>
<protein>
    <recommendedName>
        <fullName evidence="1">BRCA1-associated 2/ETP1 RRM domain-containing protein</fullName>
    </recommendedName>
</protein>
<dbReference type="AlphaFoldDB" id="A0AAD5C3W1"/>
<feature type="domain" description="BRCA1-associated 2/ETP1 RRM" evidence="1">
    <location>
        <begin position="68"/>
        <end position="127"/>
    </location>
</feature>
<dbReference type="InterPro" id="IPR009078">
    <property type="entry name" value="Ferritin-like_SF"/>
</dbReference>
<keyword evidence="3" id="KW-1185">Reference proteome</keyword>
<dbReference type="GO" id="GO:0016567">
    <property type="term" value="P:protein ubiquitination"/>
    <property type="evidence" value="ECO:0007669"/>
    <property type="project" value="TreeGrafter"/>
</dbReference>
<dbReference type="Proteomes" id="UP001206925">
    <property type="component" value="Unassembled WGS sequence"/>
</dbReference>
<dbReference type="EMBL" id="JAMZMK010009686">
    <property type="protein sequence ID" value="KAI7734617.1"/>
    <property type="molecule type" value="Genomic_DNA"/>
</dbReference>
<comment type="caution">
    <text evidence="2">The sequence shown here is derived from an EMBL/GenBank/DDBJ whole genome shotgun (WGS) entry which is preliminary data.</text>
</comment>
<dbReference type="GO" id="GO:0005737">
    <property type="term" value="C:cytoplasm"/>
    <property type="evidence" value="ECO:0007669"/>
    <property type="project" value="TreeGrafter"/>
</dbReference>
<proteinExistence type="predicted"/>
<sequence>MLDISFPRMLKKEKVNPGNEFSGGSMELWSDDFEGRGDFGQYRSKLRGSKWAGQVGWVAVKTGVPMSTIIEKRMENQYSILVTFDDQNSTDEFHKHFNGRRFSSLEIESCCELFTVFVQYTRLIEHTQTSLANTEQPSCPVCLETGSRYEWNFDNHVQLLVPLLMCMSFPTLHGFKQRENLVVLGIALTGFFIIDKEGVIQYSIVNNLAIGGSVDESLRTLQFSKLQTLPSPAKKLAADLNHKIIASSLSSIPDPFRQPLDNKVANRKNDVQSADFVESEFLREQVAAIKKISGYVAQLRRVGKGHMSRIIAINRKRLYGLIKQFGLPGPIYIADESVKMSQVEKKKLRVKGGVANLKDILAERGACEVGFIAKLDNKGSHQIVQAALTALA</sequence>
<dbReference type="InterPro" id="IPR012347">
    <property type="entry name" value="Ferritin-like"/>
</dbReference>
<dbReference type="SUPFAM" id="SSF52833">
    <property type="entry name" value="Thioredoxin-like"/>
    <property type="match status" value="1"/>
</dbReference>
<dbReference type="InterPro" id="IPR011422">
    <property type="entry name" value="BRAP2/ETP1_RRM"/>
</dbReference>
<gene>
    <name evidence="2" type="ORF">M8C21_025412</name>
</gene>
<dbReference type="SUPFAM" id="SSF47240">
    <property type="entry name" value="Ferritin-like"/>
    <property type="match status" value="1"/>
</dbReference>
<dbReference type="PANTHER" id="PTHR24007:SF7">
    <property type="entry name" value="BRCA1-ASSOCIATED PROTEIN"/>
    <property type="match status" value="1"/>
</dbReference>
<evidence type="ECO:0000313" key="2">
    <source>
        <dbReference type="EMBL" id="KAI7734617.1"/>
    </source>
</evidence>
<organism evidence="2 3">
    <name type="scientific">Ambrosia artemisiifolia</name>
    <name type="common">Common ragweed</name>
    <dbReference type="NCBI Taxonomy" id="4212"/>
    <lineage>
        <taxon>Eukaryota</taxon>
        <taxon>Viridiplantae</taxon>
        <taxon>Streptophyta</taxon>
        <taxon>Embryophyta</taxon>
        <taxon>Tracheophyta</taxon>
        <taxon>Spermatophyta</taxon>
        <taxon>Magnoliopsida</taxon>
        <taxon>eudicotyledons</taxon>
        <taxon>Gunneridae</taxon>
        <taxon>Pentapetalae</taxon>
        <taxon>asterids</taxon>
        <taxon>campanulids</taxon>
        <taxon>Asterales</taxon>
        <taxon>Asteraceae</taxon>
        <taxon>Asteroideae</taxon>
        <taxon>Heliantheae alliance</taxon>
        <taxon>Heliantheae</taxon>
        <taxon>Ambrosia</taxon>
    </lineage>
</organism>
<name>A0AAD5C3W1_AMBAR</name>
<evidence type="ECO:0000259" key="1">
    <source>
        <dbReference type="Pfam" id="PF07576"/>
    </source>
</evidence>
<dbReference type="GO" id="GO:0007265">
    <property type="term" value="P:Ras protein signal transduction"/>
    <property type="evidence" value="ECO:0007669"/>
    <property type="project" value="TreeGrafter"/>
</dbReference>